<proteinExistence type="predicted"/>
<evidence type="ECO:0000313" key="3">
    <source>
        <dbReference type="EMBL" id="OII73294.1"/>
    </source>
</evidence>
<evidence type="ECO:0000256" key="2">
    <source>
        <dbReference type="SAM" id="MobiDB-lite"/>
    </source>
</evidence>
<organism evidence="3 4">
    <name type="scientific">Cryptosporidium andersoni</name>
    <dbReference type="NCBI Taxonomy" id="117008"/>
    <lineage>
        <taxon>Eukaryota</taxon>
        <taxon>Sar</taxon>
        <taxon>Alveolata</taxon>
        <taxon>Apicomplexa</taxon>
        <taxon>Conoidasida</taxon>
        <taxon>Coccidia</taxon>
        <taxon>Eucoccidiorida</taxon>
        <taxon>Eimeriorina</taxon>
        <taxon>Cryptosporidiidae</taxon>
        <taxon>Cryptosporidium</taxon>
    </lineage>
</organism>
<evidence type="ECO:0000313" key="4">
    <source>
        <dbReference type="Proteomes" id="UP000186804"/>
    </source>
</evidence>
<dbReference type="Proteomes" id="UP000186804">
    <property type="component" value="Unassembled WGS sequence"/>
</dbReference>
<dbReference type="EMBL" id="LRBS01000104">
    <property type="protein sequence ID" value="OII73294.1"/>
    <property type="molecule type" value="Genomic_DNA"/>
</dbReference>
<feature type="compositionally biased region" description="Basic residues" evidence="2">
    <location>
        <begin position="22"/>
        <end position="33"/>
    </location>
</feature>
<keyword evidence="4" id="KW-1185">Reference proteome</keyword>
<dbReference type="OrthoDB" id="10339837at2759"/>
<dbReference type="AlphaFoldDB" id="A0A1J4MGD2"/>
<reference evidence="3 4" key="1">
    <citation type="submission" date="2016-10" db="EMBL/GenBank/DDBJ databases">
        <title>Reductive evolution of mitochondrial metabolism and differential evolution of invasion-related proteins in Cryptosporidium.</title>
        <authorList>
            <person name="Liu S."/>
            <person name="Roellig D.M."/>
            <person name="Guo Y."/>
            <person name="Li N."/>
            <person name="Frace M.A."/>
            <person name="Tang K."/>
            <person name="Zhang L."/>
            <person name="Feng Y."/>
            <person name="Xiao L."/>
        </authorList>
    </citation>
    <scope>NUCLEOTIDE SEQUENCE [LARGE SCALE GENOMIC DNA]</scope>
    <source>
        <strain evidence="3">30847</strain>
    </source>
</reference>
<dbReference type="RefSeq" id="XP_067067098.1">
    <property type="nucleotide sequence ID" value="XM_067210594.1"/>
</dbReference>
<feature type="coiled-coil region" evidence="1">
    <location>
        <begin position="407"/>
        <end position="434"/>
    </location>
</feature>
<accession>A0A1J4MGD2</accession>
<sequence>MKTKKYKSKGRVKGTSKERSRVKTHKLRRIPNKKKKHYPRLLKFMYKIFNKNKSHNGASKKKKVSRDIVDEISVQKVSDSCRSEINELNKILQDDLGNLDISSELTKIEKSISEEECTAELLNYLRDFIVLLFSRRTVLEDIVDENQHVSCQHNHSNDCLCDLCKTKQNLLKDLHERRNNISKDMKTILKIIKECIHIINKYDMIHYQYKKHHDVNEEKCSKDDFMRLVREYDELIVQEHINRCFYDYDKQRLDKCAKCKSEMLVSNICRICTSINNSKNNLYKVINIIEIQIQGKLTQIFQCENYLFNLMNRNILRTASERRNWQKEIYKRQLQEIEANNKKTSNEEASNKKTSNEEASNKVLLGSQNISVVEQLTNFGVNTKKIFSDISSILSKEKEEAKEIALGNKLKAKLESIRNKAEIEEQKNIKINSELKQGVCTEDSLRTFLGEKNKYLKCFNISLTSFIRCNIKCKDEKCYLCEQETISKRKRCFYKLQETKEKLILCLRINGWTLEDIEKELKDILDIEQKNKENWSVVEKSSRYSEAEGISNTVELEGLMNH</sequence>
<comment type="caution">
    <text evidence="3">The sequence shown here is derived from an EMBL/GenBank/DDBJ whole genome shotgun (WGS) entry which is preliminary data.</text>
</comment>
<feature type="compositionally biased region" description="Basic residues" evidence="2">
    <location>
        <begin position="1"/>
        <end position="14"/>
    </location>
</feature>
<name>A0A1J4MGD2_9CRYT</name>
<feature type="region of interest" description="Disordered" evidence="2">
    <location>
        <begin position="1"/>
        <end position="33"/>
    </location>
</feature>
<dbReference type="VEuPathDB" id="CryptoDB:cand_003480"/>
<dbReference type="GeneID" id="92364533"/>
<protein>
    <submittedName>
        <fullName evidence="3">Uncharacterized protein</fullName>
    </submittedName>
</protein>
<evidence type="ECO:0000256" key="1">
    <source>
        <dbReference type="SAM" id="Coils"/>
    </source>
</evidence>
<gene>
    <name evidence="3" type="ORF">cand_003480</name>
</gene>
<keyword evidence="1" id="KW-0175">Coiled coil</keyword>